<evidence type="ECO:0000313" key="1">
    <source>
        <dbReference type="EMBL" id="MFC5477786.1"/>
    </source>
</evidence>
<sequence length="279" mass="32060">MKQIDISGLLDEHRESWNLSKSLTGPVFARRLVDAKILREHVFPFPQRKEKRFAKVKIPMLEVLQSVRNNAYFTHAFAMQAHHISQPGLCDIYLNFEQPAHERGGLPEQKSIDLAFRSKPRCTTNFIQFDNYKIVMLNGMSTGLLGVETLGVRTVHSEPATVRVTDLERTLIDIVVRPHYAGGVENVLRGFILARDRIDIEKMAGYLTALDYVYPYHQAVGWYLSQAGFSDGQLASFRVRPRDRNFYLAHQMTAPVLDEHWKIYVPRNFGAERGLYLEP</sequence>
<comment type="caution">
    <text evidence="1">The sequence shown here is derived from an EMBL/GenBank/DDBJ whole genome shotgun (WGS) entry which is preliminary data.</text>
</comment>
<protein>
    <recommendedName>
        <fullName evidence="3">AbiEi antitoxin C-terminal domain-containing protein</fullName>
    </recommendedName>
</protein>
<evidence type="ECO:0008006" key="3">
    <source>
        <dbReference type="Google" id="ProtNLM"/>
    </source>
</evidence>
<dbReference type="EMBL" id="JBHSMR010000010">
    <property type="protein sequence ID" value="MFC5477786.1"/>
    <property type="molecule type" value="Genomic_DNA"/>
</dbReference>
<evidence type="ECO:0000313" key="2">
    <source>
        <dbReference type="Proteomes" id="UP001596101"/>
    </source>
</evidence>
<proteinExistence type="predicted"/>
<keyword evidence="2" id="KW-1185">Reference proteome</keyword>
<reference evidence="2" key="1">
    <citation type="journal article" date="2019" name="Int. J. Syst. Evol. Microbiol.">
        <title>The Global Catalogue of Microorganisms (GCM) 10K type strain sequencing project: providing services to taxonomists for standard genome sequencing and annotation.</title>
        <authorList>
            <consortium name="The Broad Institute Genomics Platform"/>
            <consortium name="The Broad Institute Genome Sequencing Center for Infectious Disease"/>
            <person name="Wu L."/>
            <person name="Ma J."/>
        </authorList>
    </citation>
    <scope>NUCLEOTIDE SEQUENCE [LARGE SCALE GENOMIC DNA]</scope>
    <source>
        <strain evidence="2">CCUG 43111</strain>
    </source>
</reference>
<name>A0ABW0MLN8_9BURK</name>
<dbReference type="RefSeq" id="WP_379752442.1">
    <property type="nucleotide sequence ID" value="NZ_JBHSMR010000010.1"/>
</dbReference>
<organism evidence="1 2">
    <name type="scientific">Massilia suwonensis</name>
    <dbReference type="NCBI Taxonomy" id="648895"/>
    <lineage>
        <taxon>Bacteria</taxon>
        <taxon>Pseudomonadati</taxon>
        <taxon>Pseudomonadota</taxon>
        <taxon>Betaproteobacteria</taxon>
        <taxon>Burkholderiales</taxon>
        <taxon>Oxalobacteraceae</taxon>
        <taxon>Telluria group</taxon>
        <taxon>Massilia</taxon>
    </lineage>
</organism>
<gene>
    <name evidence="1" type="ORF">ACFPQ5_06290</name>
</gene>
<accession>A0ABW0MLN8</accession>
<dbReference type="Proteomes" id="UP001596101">
    <property type="component" value="Unassembled WGS sequence"/>
</dbReference>